<name>A0A427YK54_9TREE</name>
<dbReference type="InterPro" id="IPR009072">
    <property type="entry name" value="Histone-fold"/>
</dbReference>
<dbReference type="PANTHER" id="PTHR10252">
    <property type="entry name" value="HISTONE-LIKE TRANSCRIPTION FACTOR CCAAT-RELATED"/>
    <property type="match status" value="1"/>
</dbReference>
<dbReference type="GO" id="GO:0006261">
    <property type="term" value="P:DNA-templated DNA replication"/>
    <property type="evidence" value="ECO:0007669"/>
    <property type="project" value="TreeGrafter"/>
</dbReference>
<evidence type="ECO:0000256" key="1">
    <source>
        <dbReference type="ARBA" id="ARBA00004123"/>
    </source>
</evidence>
<dbReference type="GO" id="GO:0046982">
    <property type="term" value="F:protein heterodimerization activity"/>
    <property type="evidence" value="ECO:0007669"/>
    <property type="project" value="InterPro"/>
</dbReference>
<gene>
    <name evidence="5" type="ORF">EHS25_009738</name>
</gene>
<protein>
    <recommendedName>
        <fullName evidence="4">Transcription factor CBF/NF-Y/archaeal histone domain-containing protein</fullName>
    </recommendedName>
</protein>
<feature type="compositionally biased region" description="Polar residues" evidence="3">
    <location>
        <begin position="69"/>
        <end position="80"/>
    </location>
</feature>
<dbReference type="FunFam" id="1.10.20.10:FF:000137">
    <property type="entry name" value="DNA polymerase epsilon p12 subunit"/>
    <property type="match status" value="1"/>
</dbReference>
<feature type="compositionally biased region" description="Acidic residues" evidence="3">
    <location>
        <begin position="257"/>
        <end position="274"/>
    </location>
</feature>
<proteinExistence type="predicted"/>
<dbReference type="GO" id="GO:0008623">
    <property type="term" value="C:CHRAC"/>
    <property type="evidence" value="ECO:0007669"/>
    <property type="project" value="TreeGrafter"/>
</dbReference>
<reference evidence="5 6" key="1">
    <citation type="submission" date="2018-11" db="EMBL/GenBank/DDBJ databases">
        <title>Genome sequence of Saitozyma podzolica DSM 27192.</title>
        <authorList>
            <person name="Aliyu H."/>
            <person name="Gorte O."/>
            <person name="Ochsenreither K."/>
        </authorList>
    </citation>
    <scope>NUCLEOTIDE SEQUENCE [LARGE SCALE GENOMIC DNA]</scope>
    <source>
        <strain evidence="5 6">DSM 27192</strain>
    </source>
</reference>
<comment type="subcellular location">
    <subcellularLocation>
        <location evidence="1">Nucleus</location>
    </subcellularLocation>
</comment>
<evidence type="ECO:0000259" key="4">
    <source>
        <dbReference type="Pfam" id="PF00808"/>
    </source>
</evidence>
<dbReference type="STRING" id="1890683.A0A427YK54"/>
<evidence type="ECO:0000256" key="3">
    <source>
        <dbReference type="SAM" id="MobiDB-lite"/>
    </source>
</evidence>
<feature type="region of interest" description="Disordered" evidence="3">
    <location>
        <begin position="1"/>
        <end position="80"/>
    </location>
</feature>
<dbReference type="PANTHER" id="PTHR10252:SF54">
    <property type="entry name" value="CHROMATIN ACCESSIBILITY COMPLEX PROTEIN 1"/>
    <property type="match status" value="1"/>
</dbReference>
<comment type="caution">
    <text evidence="5">The sequence shown here is derived from an EMBL/GenBank/DDBJ whole genome shotgun (WGS) entry which is preliminary data.</text>
</comment>
<dbReference type="CDD" id="cd23645">
    <property type="entry name" value="HFD_Dpb3-like"/>
    <property type="match status" value="1"/>
</dbReference>
<evidence type="ECO:0000313" key="6">
    <source>
        <dbReference type="Proteomes" id="UP000279259"/>
    </source>
</evidence>
<keyword evidence="6" id="KW-1185">Reference proteome</keyword>
<dbReference type="SUPFAM" id="SSF47113">
    <property type="entry name" value="Histone-fold"/>
    <property type="match status" value="1"/>
</dbReference>
<accession>A0A427YK54</accession>
<dbReference type="InterPro" id="IPR003958">
    <property type="entry name" value="CBFA_NFYB_domain"/>
</dbReference>
<evidence type="ECO:0000313" key="5">
    <source>
        <dbReference type="EMBL" id="RSH91439.1"/>
    </source>
</evidence>
<dbReference type="InterPro" id="IPR050568">
    <property type="entry name" value="Transcr_DNA_Rep_Reg"/>
</dbReference>
<sequence length="274" mass="30741">MELSYESYESSPALPHLPPQPSSSSLAPPRAESEHEDEEEEPEPEGEGEEVEEVEDDQPKKPTKRPIKQRQSLAEKQPGTTLFPISRVKRIIKADKDLDMMTGEACFMISVATEYFVKHFMEEGYTKARLDKRRIVNYRDMAAVVTRSEEFDFLKDIVPMPMPISEALERRKQKLAMDDNPTLHDDLAPPNLSRTKPRLSPKTSLHSVITGKNAPSTPHSLTTRGSARRSLAATDATQEEETITTLRAEAEVRHDDGDDVAAGDAEDVEPMDED</sequence>
<dbReference type="AlphaFoldDB" id="A0A427YK54"/>
<dbReference type="EMBL" id="RSCD01000008">
    <property type="protein sequence ID" value="RSH91439.1"/>
    <property type="molecule type" value="Genomic_DNA"/>
</dbReference>
<keyword evidence="2" id="KW-0539">Nucleus</keyword>
<feature type="domain" description="Transcription factor CBF/NF-Y/archaeal histone" evidence="4">
    <location>
        <begin position="82"/>
        <end position="145"/>
    </location>
</feature>
<feature type="region of interest" description="Disordered" evidence="3">
    <location>
        <begin position="179"/>
        <end position="274"/>
    </location>
</feature>
<dbReference type="OrthoDB" id="636685at2759"/>
<evidence type="ECO:0000256" key="2">
    <source>
        <dbReference type="ARBA" id="ARBA00023242"/>
    </source>
</evidence>
<dbReference type="Gene3D" id="1.10.20.10">
    <property type="entry name" value="Histone, subunit A"/>
    <property type="match status" value="1"/>
</dbReference>
<feature type="compositionally biased region" description="Polar residues" evidence="3">
    <location>
        <begin position="213"/>
        <end position="225"/>
    </location>
</feature>
<organism evidence="5 6">
    <name type="scientific">Saitozyma podzolica</name>
    <dbReference type="NCBI Taxonomy" id="1890683"/>
    <lineage>
        <taxon>Eukaryota</taxon>
        <taxon>Fungi</taxon>
        <taxon>Dikarya</taxon>
        <taxon>Basidiomycota</taxon>
        <taxon>Agaricomycotina</taxon>
        <taxon>Tremellomycetes</taxon>
        <taxon>Tremellales</taxon>
        <taxon>Trimorphomycetaceae</taxon>
        <taxon>Saitozyma</taxon>
    </lineage>
</organism>
<feature type="compositionally biased region" description="Acidic residues" evidence="3">
    <location>
        <begin position="34"/>
        <end position="56"/>
    </location>
</feature>
<dbReference type="Pfam" id="PF00808">
    <property type="entry name" value="CBFD_NFYB_HMF"/>
    <property type="match status" value="1"/>
</dbReference>
<dbReference type="Proteomes" id="UP000279259">
    <property type="component" value="Unassembled WGS sequence"/>
</dbReference>